<feature type="domain" description="C3H1-type" evidence="4">
    <location>
        <begin position="7"/>
        <end position="39"/>
    </location>
</feature>
<dbReference type="GO" id="GO:0008270">
    <property type="term" value="F:zinc ion binding"/>
    <property type="evidence" value="ECO:0007669"/>
    <property type="project" value="UniProtKB-KW"/>
</dbReference>
<feature type="compositionally biased region" description="Pro residues" evidence="3">
    <location>
        <begin position="192"/>
        <end position="201"/>
    </location>
</feature>
<name>A0A0D7BKB9_9AGAR</name>
<evidence type="ECO:0000313" key="5">
    <source>
        <dbReference type="EMBL" id="KIY70917.1"/>
    </source>
</evidence>
<feature type="non-terminal residue" evidence="5">
    <location>
        <position position="1"/>
    </location>
</feature>
<evidence type="ECO:0000256" key="3">
    <source>
        <dbReference type="SAM" id="MobiDB-lite"/>
    </source>
</evidence>
<feature type="region of interest" description="Disordered" evidence="3">
    <location>
        <begin position="35"/>
        <end position="206"/>
    </location>
</feature>
<reference evidence="5 6" key="1">
    <citation type="journal article" date="2015" name="Fungal Genet. Biol.">
        <title>Evolution of novel wood decay mechanisms in Agaricales revealed by the genome sequences of Fistulina hepatica and Cylindrobasidium torrendii.</title>
        <authorList>
            <person name="Floudas D."/>
            <person name="Held B.W."/>
            <person name="Riley R."/>
            <person name="Nagy L.G."/>
            <person name="Koehler G."/>
            <person name="Ransdell A.S."/>
            <person name="Younus H."/>
            <person name="Chow J."/>
            <person name="Chiniquy J."/>
            <person name="Lipzen A."/>
            <person name="Tritt A."/>
            <person name="Sun H."/>
            <person name="Haridas S."/>
            <person name="LaButti K."/>
            <person name="Ohm R.A."/>
            <person name="Kues U."/>
            <person name="Blanchette R.A."/>
            <person name="Grigoriev I.V."/>
            <person name="Minto R.E."/>
            <person name="Hibbett D.S."/>
        </authorList>
    </citation>
    <scope>NUCLEOTIDE SEQUENCE [LARGE SCALE GENOMIC DNA]</scope>
    <source>
        <strain evidence="5 6">FP15055 ss-10</strain>
    </source>
</reference>
<keyword evidence="6" id="KW-1185">Reference proteome</keyword>
<feature type="compositionally biased region" description="Basic and acidic residues" evidence="3">
    <location>
        <begin position="36"/>
        <end position="56"/>
    </location>
</feature>
<dbReference type="EMBL" id="KN880461">
    <property type="protein sequence ID" value="KIY70917.1"/>
    <property type="molecule type" value="Genomic_DNA"/>
</dbReference>
<keyword evidence="1" id="KW-0863">Zinc-finger</keyword>
<feature type="zinc finger region" description="C3H1-type" evidence="1">
    <location>
        <begin position="7"/>
        <end position="39"/>
    </location>
</feature>
<dbReference type="AlphaFoldDB" id="A0A0D7BKB9"/>
<dbReference type="PROSITE" id="PS50103">
    <property type="entry name" value="ZF_C3H1"/>
    <property type="match status" value="1"/>
</dbReference>
<evidence type="ECO:0000256" key="1">
    <source>
        <dbReference type="PROSITE-ProRule" id="PRU00723"/>
    </source>
</evidence>
<protein>
    <recommendedName>
        <fullName evidence="4">C3H1-type domain-containing protein</fullName>
    </recommendedName>
</protein>
<evidence type="ECO:0000313" key="6">
    <source>
        <dbReference type="Proteomes" id="UP000054007"/>
    </source>
</evidence>
<keyword evidence="1" id="KW-0862">Zinc</keyword>
<dbReference type="Proteomes" id="UP000054007">
    <property type="component" value="Unassembled WGS sequence"/>
</dbReference>
<organism evidence="5 6">
    <name type="scientific">Cylindrobasidium torrendii FP15055 ss-10</name>
    <dbReference type="NCBI Taxonomy" id="1314674"/>
    <lineage>
        <taxon>Eukaryota</taxon>
        <taxon>Fungi</taxon>
        <taxon>Dikarya</taxon>
        <taxon>Basidiomycota</taxon>
        <taxon>Agaricomycotina</taxon>
        <taxon>Agaricomycetes</taxon>
        <taxon>Agaricomycetidae</taxon>
        <taxon>Agaricales</taxon>
        <taxon>Marasmiineae</taxon>
        <taxon>Physalacriaceae</taxon>
        <taxon>Cylindrobasidium</taxon>
    </lineage>
</organism>
<keyword evidence="2" id="KW-0175">Coiled coil</keyword>
<feature type="coiled-coil region" evidence="2">
    <location>
        <begin position="501"/>
        <end position="528"/>
    </location>
</feature>
<dbReference type="OrthoDB" id="2749714at2759"/>
<proteinExistence type="predicted"/>
<dbReference type="InterPro" id="IPR000571">
    <property type="entry name" value="Znf_CCCH"/>
</dbReference>
<feature type="compositionally biased region" description="Basic residues" evidence="3">
    <location>
        <begin position="57"/>
        <end position="78"/>
    </location>
</feature>
<sequence>MFKPYRSEKIKRCHNYSDDGVELFPCSHGSRCFFAHPDDPEWDRLKPTGNKYDYRKPVRRVSRSRSPPRRSSPNHRDHRSTGGRSPLPSPPRRRYNTSRDRSPPPRRRLSRSPPRGPRSPYSERGRNRASSVTSSRPRSPPRSERFSRPPPPSASLSDVFNLNPPSPQPPPAGPSTVSAPLPGFVPASDKPLLPPPPPPSAPAKMSLNISPASIAQMPAMPSISSLRPVTIPSETLQPETTKTRWKKLMDLVTKWVSQAKDLQGTKDRLETLHQIAKINPLLGLSVNEANQLEEVVRQKEAVLNEILVSIINAPEWPSAPRTMPDGIANESETMSRHLGELEIQIAGLQKVVEDSRLEIMEELGLEEKFVDGMRPLKRKRTNDGSAAPVDREEGEKIRQRMDVLEDDIDTIRNTLNQHDEDFKAEIEQMFEERIADVEAARRSPNDPEVKWRKATTARLDKLQESMRTVSQETHDLLARAKNVDTEMSTIAQKTQEESHFNQALLARIEKLEKDAEADRQELKNFHTSLEMYSRNMQQQTPRIDAAAVEAFFQDNVRPKIHELCVMEYGGLRAELAKMIQTSQEEVYANTWEKLAVTNQVIDAVCQRLGITG</sequence>
<keyword evidence="1" id="KW-0479">Metal-binding</keyword>
<accession>A0A0D7BKB9</accession>
<evidence type="ECO:0000259" key="4">
    <source>
        <dbReference type="PROSITE" id="PS50103"/>
    </source>
</evidence>
<dbReference type="STRING" id="1314674.A0A0D7BKB9"/>
<evidence type="ECO:0000256" key="2">
    <source>
        <dbReference type="SAM" id="Coils"/>
    </source>
</evidence>
<feature type="compositionally biased region" description="Pro residues" evidence="3">
    <location>
        <begin position="164"/>
        <end position="173"/>
    </location>
</feature>
<gene>
    <name evidence="5" type="ORF">CYLTODRAFT_487683</name>
</gene>